<dbReference type="STRING" id="530584.SAMN05421630_1011187"/>
<dbReference type="RefSeq" id="WP_091798077.1">
    <property type="nucleotide sequence ID" value="NZ_CP016353.1"/>
</dbReference>
<dbReference type="KEGG" id="pmad:BAY61_14025"/>
<organism evidence="1 2">
    <name type="scientific">Prauserella marina</name>
    <dbReference type="NCBI Taxonomy" id="530584"/>
    <lineage>
        <taxon>Bacteria</taxon>
        <taxon>Bacillati</taxon>
        <taxon>Actinomycetota</taxon>
        <taxon>Actinomycetes</taxon>
        <taxon>Pseudonocardiales</taxon>
        <taxon>Pseudonocardiaceae</taxon>
        <taxon>Prauserella</taxon>
    </lineage>
</organism>
<evidence type="ECO:0000313" key="2">
    <source>
        <dbReference type="Proteomes" id="UP000199494"/>
    </source>
</evidence>
<reference evidence="1 2" key="1">
    <citation type="submission" date="2016-10" db="EMBL/GenBank/DDBJ databases">
        <authorList>
            <person name="de Groot N.N."/>
        </authorList>
    </citation>
    <scope>NUCLEOTIDE SEQUENCE [LARGE SCALE GENOMIC DNA]</scope>
    <source>
        <strain evidence="1 2">CGMCC 4.5506</strain>
    </source>
</reference>
<dbReference type="Proteomes" id="UP000199494">
    <property type="component" value="Unassembled WGS sequence"/>
</dbReference>
<name>A0A222VPV5_9PSEU</name>
<dbReference type="EMBL" id="FMZE01000001">
    <property type="protein sequence ID" value="SDC29614.1"/>
    <property type="molecule type" value="Genomic_DNA"/>
</dbReference>
<dbReference type="PANTHER" id="PTHR42305">
    <property type="entry name" value="MEMBRANE PROTEIN RV1733C-RELATED"/>
    <property type="match status" value="1"/>
</dbReference>
<protein>
    <submittedName>
        <fullName evidence="1">Uncharacterized protein</fullName>
    </submittedName>
</protein>
<accession>A0A222VPV5</accession>
<dbReference type="PANTHER" id="PTHR42305:SF1">
    <property type="entry name" value="MEMBRANE PROTEIN RV1733C-RELATED"/>
    <property type="match status" value="1"/>
</dbReference>
<keyword evidence="2" id="KW-1185">Reference proteome</keyword>
<dbReference type="OrthoDB" id="3637369at2"/>
<dbReference type="InterPro" id="IPR039708">
    <property type="entry name" value="MT1774/Rv1733c-like"/>
</dbReference>
<gene>
    <name evidence="1" type="ORF">SAMN05421630_1011187</name>
</gene>
<dbReference type="AlphaFoldDB" id="A0A222VPV5"/>
<evidence type="ECO:0000313" key="1">
    <source>
        <dbReference type="EMBL" id="SDC29614.1"/>
    </source>
</evidence>
<sequence>MWQSATLLARLWRRIHPGRNPLVRLSDRVESAALVAAVVIPLLALPFVAAVGSDSYAREIAVAQQQQRTRHEVEAVLLTDAPATQRNTGTAGTGPTVSARAEWSLPDGSRRTGMVPARAAAPAGTTVEIWLDETGRPVPPPMSRGVIAWNAFAVSLTVWIGVVLLSGLLFVALRHALDRGRYHRWQSEWSAFDRERHES</sequence>
<proteinExistence type="predicted"/>